<reference evidence="1" key="1">
    <citation type="submission" date="2016-01" db="EMBL/GenBank/DDBJ databases">
        <authorList>
            <person name="Peeters C."/>
        </authorList>
    </citation>
    <scope>NUCLEOTIDE SEQUENCE [LARGE SCALE GENOMIC DNA]</scope>
    <source>
        <strain evidence="1">LMG 29317</strain>
    </source>
</reference>
<proteinExistence type="predicted"/>
<organism evidence="1 2">
    <name type="scientific">Caballeronia arvi</name>
    <dbReference type="NCBI Taxonomy" id="1777135"/>
    <lineage>
        <taxon>Bacteria</taxon>
        <taxon>Pseudomonadati</taxon>
        <taxon>Pseudomonadota</taxon>
        <taxon>Betaproteobacteria</taxon>
        <taxon>Burkholderiales</taxon>
        <taxon>Burkholderiaceae</taxon>
        <taxon>Caballeronia</taxon>
    </lineage>
</organism>
<protein>
    <submittedName>
        <fullName evidence="1">Uncharacterized protein</fullName>
    </submittedName>
</protein>
<sequence length="81" mass="8496">MHLIIVRLGRIFTLVVAGPISILIAEAACPTYVELPTGTVFDIARMVDDSGSPSDALAQARADVAQVNAFGGCARLEHSSK</sequence>
<accession>A0A158KYE1</accession>
<name>A0A158KYE1_9BURK</name>
<evidence type="ECO:0000313" key="1">
    <source>
        <dbReference type="EMBL" id="SAL86176.1"/>
    </source>
</evidence>
<dbReference type="EMBL" id="FCOM02000069">
    <property type="protein sequence ID" value="SAL86176.1"/>
    <property type="molecule type" value="Genomic_DNA"/>
</dbReference>
<dbReference type="Proteomes" id="UP000055019">
    <property type="component" value="Unassembled WGS sequence"/>
</dbReference>
<comment type="caution">
    <text evidence="1">The sequence shown here is derived from an EMBL/GenBank/DDBJ whole genome shotgun (WGS) entry which is preliminary data.</text>
</comment>
<gene>
    <name evidence="1" type="ORF">AWB74_07596</name>
</gene>
<evidence type="ECO:0000313" key="2">
    <source>
        <dbReference type="Proteomes" id="UP000055019"/>
    </source>
</evidence>
<keyword evidence="2" id="KW-1185">Reference proteome</keyword>
<dbReference type="AlphaFoldDB" id="A0A158KYE1"/>